<evidence type="ECO:0000313" key="4">
    <source>
        <dbReference type="Proteomes" id="UP000238701"/>
    </source>
</evidence>
<dbReference type="Proteomes" id="UP000238701">
    <property type="component" value="Unassembled WGS sequence"/>
</dbReference>
<dbReference type="Gene3D" id="3.40.830.10">
    <property type="entry name" value="LigB-like"/>
    <property type="match status" value="1"/>
</dbReference>
<dbReference type="Pfam" id="PF01875">
    <property type="entry name" value="Memo"/>
    <property type="match status" value="1"/>
</dbReference>
<reference evidence="4" key="1">
    <citation type="submission" date="2018-02" db="EMBL/GenBank/DDBJ databases">
        <authorList>
            <person name="Hausmann B."/>
        </authorList>
    </citation>
    <scope>NUCLEOTIDE SEQUENCE [LARGE SCALE GENOMIC DNA]</scope>
    <source>
        <strain evidence="4">Peat soil MAG SbA1</strain>
    </source>
</reference>
<dbReference type="SUPFAM" id="SSF53213">
    <property type="entry name" value="LigB-like"/>
    <property type="match status" value="1"/>
</dbReference>
<name>A0A2U3K5Z6_9BACT</name>
<accession>A0A2U3K5Z6</accession>
<proteinExistence type="inferred from homology"/>
<gene>
    <name evidence="3" type="ORF">SBA1_1370003</name>
</gene>
<evidence type="ECO:0000313" key="3">
    <source>
        <dbReference type="EMBL" id="SPF35048.1"/>
    </source>
</evidence>
<dbReference type="OrthoDB" id="9771412at2"/>
<comment type="similarity">
    <text evidence="1 2">Belongs to the MEMO1 family.</text>
</comment>
<evidence type="ECO:0000256" key="2">
    <source>
        <dbReference type="HAMAP-Rule" id="MF_00055"/>
    </source>
</evidence>
<dbReference type="PANTHER" id="PTHR11060:SF0">
    <property type="entry name" value="PROTEIN MEMO1"/>
    <property type="match status" value="1"/>
</dbReference>
<dbReference type="AlphaFoldDB" id="A0A2U3K5Z6"/>
<sequence length="275" mass="29708">MATVTLRHPAVAGRFYPRDPEDLRTEVQGYLSQAQSAQQTPVKAIGCIVPHAGYMYSGHVAGAVFARIEMPERCIVMCPNHTGMGRALAMMSEGAWETPLGEVPIDAELATALKQRYSALHDDAAAHRAEHAAEVELPFLQLRQPELRFVPIALGTGQFEPLEQLGLALADVIAAQKEPVLIVASSDMNHYESDAVTRVKDHRAIEKILTLDPRGLYDVVTQQDISMCGFGPTVAMLTAARQLGAKSAELVKYATSGDISGDRDMVVGYAGVVVK</sequence>
<dbReference type="InterPro" id="IPR002737">
    <property type="entry name" value="MEMO1_fam"/>
</dbReference>
<dbReference type="NCBIfam" id="TIGR04336">
    <property type="entry name" value="AmmeMemoSam_B"/>
    <property type="match status" value="1"/>
</dbReference>
<dbReference type="EMBL" id="OMOD01000043">
    <property type="protein sequence ID" value="SPF35048.1"/>
    <property type="molecule type" value="Genomic_DNA"/>
</dbReference>
<dbReference type="PANTHER" id="PTHR11060">
    <property type="entry name" value="PROTEIN MEMO1"/>
    <property type="match status" value="1"/>
</dbReference>
<protein>
    <recommendedName>
        <fullName evidence="2">MEMO1 family protein SBA1_1370003</fullName>
    </recommendedName>
</protein>
<dbReference type="HAMAP" id="MF_00055">
    <property type="entry name" value="MEMO1"/>
    <property type="match status" value="1"/>
</dbReference>
<dbReference type="CDD" id="cd07361">
    <property type="entry name" value="MEMO_like"/>
    <property type="match status" value="1"/>
</dbReference>
<evidence type="ECO:0000256" key="1">
    <source>
        <dbReference type="ARBA" id="ARBA00006315"/>
    </source>
</evidence>
<organism evidence="3 4">
    <name type="scientific">Candidatus Sulfotelmatobacter kueseliae</name>
    <dbReference type="NCBI Taxonomy" id="2042962"/>
    <lineage>
        <taxon>Bacteria</taxon>
        <taxon>Pseudomonadati</taxon>
        <taxon>Acidobacteriota</taxon>
        <taxon>Terriglobia</taxon>
        <taxon>Terriglobales</taxon>
        <taxon>Candidatus Korobacteraceae</taxon>
        <taxon>Candidatus Sulfotelmatobacter</taxon>
    </lineage>
</organism>